<sequence length="181" mass="19951">MPKLRMYVRSYVLRSQSPTSKSSTQRLLSVSRSAVCASRRCALVMQKPGSLQTARTAQAKYLHSNSFAEEAHLTCLTYPIFFVVPVLRHGLTACNSLPIRMQTEAASPTLILIPTTLMADFSFLDLVRRSAGPGSQYCLYRTASVAYLGSDRAILSSVVIQRVKSWSFPDCLATANSTHAR</sequence>
<dbReference type="EMBL" id="KV875097">
    <property type="protein sequence ID" value="OIW29709.1"/>
    <property type="molecule type" value="Genomic_DNA"/>
</dbReference>
<name>A0A1J7IQT4_9PEZI</name>
<organism evidence="1 2">
    <name type="scientific">Coniochaeta ligniaria NRRL 30616</name>
    <dbReference type="NCBI Taxonomy" id="1408157"/>
    <lineage>
        <taxon>Eukaryota</taxon>
        <taxon>Fungi</taxon>
        <taxon>Dikarya</taxon>
        <taxon>Ascomycota</taxon>
        <taxon>Pezizomycotina</taxon>
        <taxon>Sordariomycetes</taxon>
        <taxon>Sordariomycetidae</taxon>
        <taxon>Coniochaetales</taxon>
        <taxon>Coniochaetaceae</taxon>
        <taxon>Coniochaeta</taxon>
    </lineage>
</organism>
<protein>
    <submittedName>
        <fullName evidence="1">Uncharacterized protein</fullName>
    </submittedName>
</protein>
<dbReference type="InParanoid" id="A0A1J7IQT4"/>
<dbReference type="AlphaFoldDB" id="A0A1J7IQT4"/>
<keyword evidence="2" id="KW-1185">Reference proteome</keyword>
<accession>A0A1J7IQT4</accession>
<gene>
    <name evidence="1" type="ORF">CONLIGDRAFT_341282</name>
</gene>
<evidence type="ECO:0000313" key="1">
    <source>
        <dbReference type="EMBL" id="OIW29709.1"/>
    </source>
</evidence>
<evidence type="ECO:0000313" key="2">
    <source>
        <dbReference type="Proteomes" id="UP000182658"/>
    </source>
</evidence>
<dbReference type="Proteomes" id="UP000182658">
    <property type="component" value="Unassembled WGS sequence"/>
</dbReference>
<proteinExistence type="predicted"/>
<reference evidence="1 2" key="1">
    <citation type="submission" date="2016-10" db="EMBL/GenBank/DDBJ databases">
        <title>Draft genome sequence of Coniochaeta ligniaria NRRL30616, a lignocellulolytic fungus for bioabatement of inhibitors in plant biomass hydrolysates.</title>
        <authorList>
            <consortium name="DOE Joint Genome Institute"/>
            <person name="Jimenez D.J."/>
            <person name="Hector R.E."/>
            <person name="Riley R."/>
            <person name="Sun H."/>
            <person name="Grigoriev I.V."/>
            <person name="Van Elsas J.D."/>
            <person name="Nichols N.N."/>
        </authorList>
    </citation>
    <scope>NUCLEOTIDE SEQUENCE [LARGE SCALE GENOMIC DNA]</scope>
    <source>
        <strain evidence="1 2">NRRL 30616</strain>
    </source>
</reference>